<organism evidence="3 4">
    <name type="scientific">Actinoallomurus vinaceus</name>
    <dbReference type="NCBI Taxonomy" id="1080074"/>
    <lineage>
        <taxon>Bacteria</taxon>
        <taxon>Bacillati</taxon>
        <taxon>Actinomycetota</taxon>
        <taxon>Actinomycetes</taxon>
        <taxon>Streptosporangiales</taxon>
        <taxon>Thermomonosporaceae</taxon>
        <taxon>Actinoallomurus</taxon>
    </lineage>
</organism>
<sequence length="175" mass="18077">MRILYLATAALLVTGGATACGSGASGGSRPAVSSSPTLGTAAKEAKARQFVDCARKNGIPNVADPKVNADGDVDISPPPGLTKQSPIVQKVMKICGKYLDGVFTHENKDSSAEYDKALKMAACVRQHGVPNFPDPSPAPSGGGAKFDVSKNLDREAVDKAMRACGVTPRPKPNGR</sequence>
<dbReference type="EMBL" id="BAABHK010000008">
    <property type="protein sequence ID" value="GAA4630945.1"/>
    <property type="molecule type" value="Genomic_DNA"/>
</dbReference>
<evidence type="ECO:0000256" key="1">
    <source>
        <dbReference type="SAM" id="MobiDB-lite"/>
    </source>
</evidence>
<dbReference type="RefSeq" id="WP_345434281.1">
    <property type="nucleotide sequence ID" value="NZ_BAABHK010000008.1"/>
</dbReference>
<dbReference type="PROSITE" id="PS51257">
    <property type="entry name" value="PROKAR_LIPOPROTEIN"/>
    <property type="match status" value="1"/>
</dbReference>
<proteinExistence type="predicted"/>
<dbReference type="Proteomes" id="UP001501442">
    <property type="component" value="Unassembled WGS sequence"/>
</dbReference>
<accession>A0ABP8UFR5</accession>
<evidence type="ECO:0000313" key="4">
    <source>
        <dbReference type="Proteomes" id="UP001501442"/>
    </source>
</evidence>
<keyword evidence="2" id="KW-0732">Signal</keyword>
<name>A0ABP8UFR5_9ACTN</name>
<evidence type="ECO:0008006" key="5">
    <source>
        <dbReference type="Google" id="ProtNLM"/>
    </source>
</evidence>
<feature type="chain" id="PRO_5046649692" description="Lipoprotein" evidence="2">
    <location>
        <begin position="20"/>
        <end position="175"/>
    </location>
</feature>
<gene>
    <name evidence="3" type="ORF">GCM10023196_058360</name>
</gene>
<protein>
    <recommendedName>
        <fullName evidence="5">Lipoprotein</fullName>
    </recommendedName>
</protein>
<feature type="signal peptide" evidence="2">
    <location>
        <begin position="1"/>
        <end position="19"/>
    </location>
</feature>
<feature type="region of interest" description="Disordered" evidence="1">
    <location>
        <begin position="62"/>
        <end position="82"/>
    </location>
</feature>
<keyword evidence="4" id="KW-1185">Reference proteome</keyword>
<evidence type="ECO:0000313" key="3">
    <source>
        <dbReference type="EMBL" id="GAA4630945.1"/>
    </source>
</evidence>
<reference evidence="4" key="1">
    <citation type="journal article" date="2019" name="Int. J. Syst. Evol. Microbiol.">
        <title>The Global Catalogue of Microorganisms (GCM) 10K type strain sequencing project: providing services to taxonomists for standard genome sequencing and annotation.</title>
        <authorList>
            <consortium name="The Broad Institute Genomics Platform"/>
            <consortium name="The Broad Institute Genome Sequencing Center for Infectious Disease"/>
            <person name="Wu L."/>
            <person name="Ma J."/>
        </authorList>
    </citation>
    <scope>NUCLEOTIDE SEQUENCE [LARGE SCALE GENOMIC DNA]</scope>
    <source>
        <strain evidence="4">JCM 17939</strain>
    </source>
</reference>
<comment type="caution">
    <text evidence="3">The sequence shown here is derived from an EMBL/GenBank/DDBJ whole genome shotgun (WGS) entry which is preliminary data.</text>
</comment>
<evidence type="ECO:0000256" key="2">
    <source>
        <dbReference type="SAM" id="SignalP"/>
    </source>
</evidence>